<reference evidence="5 6" key="1">
    <citation type="submission" date="2013-07" db="EMBL/GenBank/DDBJ databases">
        <authorList>
            <person name="Weinstock G."/>
            <person name="Sodergren E."/>
            <person name="Wylie T."/>
            <person name="Fulton L."/>
            <person name="Fulton R."/>
            <person name="Fronick C."/>
            <person name="O'Laughlin M."/>
            <person name="Godfrey J."/>
            <person name="Miner T."/>
            <person name="Herter B."/>
            <person name="Appelbaum E."/>
            <person name="Cordes M."/>
            <person name="Lek S."/>
            <person name="Wollam A."/>
            <person name="Pepin K.H."/>
            <person name="Palsikar V.B."/>
            <person name="Mitreva M."/>
            <person name="Wilson R.K."/>
        </authorList>
    </citation>
    <scope>NUCLEOTIDE SEQUENCE [LARGE SCALE GENOMIC DNA]</scope>
    <source>
        <strain evidence="5 6">ATCC 27760</strain>
    </source>
</reference>
<evidence type="ECO:0000256" key="2">
    <source>
        <dbReference type="ARBA" id="ARBA00000751"/>
    </source>
</evidence>
<dbReference type="SUPFAM" id="SSF52540">
    <property type="entry name" value="P-loop containing nucleoside triphosphate hydrolases"/>
    <property type="match status" value="1"/>
</dbReference>
<comment type="catalytic activity">
    <reaction evidence="2">
        <text>2,5-diamino-6-hydroxy-4-(5-phosphoribosylamino)-pyrimidine + H2O = 2,5,6-triamino-4-hydroxypyrimidine + D-ribose 5-phosphate</text>
        <dbReference type="Rhea" id="RHEA:23436"/>
        <dbReference type="ChEBI" id="CHEBI:15377"/>
        <dbReference type="ChEBI" id="CHEBI:58614"/>
        <dbReference type="ChEBI" id="CHEBI:78346"/>
        <dbReference type="ChEBI" id="CHEBI:137796"/>
    </reaction>
</comment>
<name>U2MDM0_9FIRM</name>
<feature type="domain" description="SF4 helicase" evidence="4">
    <location>
        <begin position="148"/>
        <end position="390"/>
    </location>
</feature>
<evidence type="ECO:0000259" key="4">
    <source>
        <dbReference type="PROSITE" id="PS51199"/>
    </source>
</evidence>
<dbReference type="PROSITE" id="PS51199">
    <property type="entry name" value="SF4_HELICASE"/>
    <property type="match status" value="1"/>
</dbReference>
<evidence type="ECO:0000313" key="5">
    <source>
        <dbReference type="EMBL" id="ERJ97403.1"/>
    </source>
</evidence>
<dbReference type="eggNOG" id="COG0305">
    <property type="taxonomic scope" value="Bacteria"/>
</dbReference>
<dbReference type="GO" id="GO:1990077">
    <property type="term" value="C:primosome complex"/>
    <property type="evidence" value="ECO:0007669"/>
    <property type="project" value="UniProtKB-KW"/>
</dbReference>
<sequence length="390" mass="46345">MNQITTFRDTYRFLKDTHRFLSNFYQYPFTYKGLVYPNAEAAFQAQKCSSDADRIKYTLQKSPVEAERMGKKEPNLPSNWDEISYDIMFDILRAKFSVPELAEMLESTGDTYLEEINNWHENRWGRCTCEKCREKEGKNWLGEILMRVRHMNRTKYMHIENLEKITSHLNRPALIALAARPGVGKTTLAMNIAIYEAEHYNKNVVYFSLEMYEKQLYVNYNIQGKSSIRIIDNCLNDYLTVSQMKEKLQNLGNVDLVIIDYLQLIKSESEHKKRLAWLFDIGRELHDLSQERKIPVLFLCQLPRNIDYRTDQRPSMQDFRNWIGLEQLVDIEMLLYRNSYPKCGEPFYYHYYHFDPIIECNIAKNKYGETEIIPLNCRLDFKVLQSNNEV</sequence>
<evidence type="ECO:0000313" key="6">
    <source>
        <dbReference type="Proteomes" id="UP000016662"/>
    </source>
</evidence>
<dbReference type="PANTHER" id="PTHR30153">
    <property type="entry name" value="REPLICATIVE DNA HELICASE DNAB"/>
    <property type="match status" value="1"/>
</dbReference>
<dbReference type="Proteomes" id="UP000016662">
    <property type="component" value="Unassembled WGS sequence"/>
</dbReference>
<keyword evidence="6" id="KW-1185">Reference proteome</keyword>
<dbReference type="EMBL" id="AWVF01000026">
    <property type="protein sequence ID" value="ERJ97403.1"/>
    <property type="molecule type" value="Genomic_DNA"/>
</dbReference>
<dbReference type="STRING" id="411473.RUMCAL_00186"/>
<dbReference type="Pfam" id="PF03796">
    <property type="entry name" value="DnaB_C"/>
    <property type="match status" value="2"/>
</dbReference>
<dbReference type="HOGENOM" id="CLU_707668_0_0_9"/>
<keyword evidence="3" id="KW-0639">Primosome</keyword>
<gene>
    <name evidence="5" type="ORF">RUMCAL_00186</name>
</gene>
<dbReference type="CDD" id="cd15457">
    <property type="entry name" value="NADAR"/>
    <property type="match status" value="1"/>
</dbReference>
<evidence type="ECO:0000256" key="3">
    <source>
        <dbReference type="ARBA" id="ARBA00022515"/>
    </source>
</evidence>
<dbReference type="InterPro" id="IPR027417">
    <property type="entry name" value="P-loop_NTPase"/>
</dbReference>
<organism evidence="5 6">
    <name type="scientific">Ruminococcus callidus ATCC 27760</name>
    <dbReference type="NCBI Taxonomy" id="411473"/>
    <lineage>
        <taxon>Bacteria</taxon>
        <taxon>Bacillati</taxon>
        <taxon>Bacillota</taxon>
        <taxon>Clostridia</taxon>
        <taxon>Eubacteriales</taxon>
        <taxon>Oscillospiraceae</taxon>
        <taxon>Ruminococcus</taxon>
    </lineage>
</organism>
<dbReference type="InterPro" id="IPR003593">
    <property type="entry name" value="AAA+_ATPase"/>
</dbReference>
<accession>U2MDM0</accession>
<keyword evidence="5" id="KW-0347">Helicase</keyword>
<comment type="caution">
    <text evidence="5">The sequence shown here is derived from an EMBL/GenBank/DDBJ whole genome shotgun (WGS) entry which is preliminary data.</text>
</comment>
<dbReference type="SMART" id="SM00382">
    <property type="entry name" value="AAA"/>
    <property type="match status" value="1"/>
</dbReference>
<protein>
    <submittedName>
        <fullName evidence="5">DnaB-like helicase protein</fullName>
    </submittedName>
</protein>
<dbReference type="PANTHER" id="PTHR30153:SF2">
    <property type="entry name" value="REPLICATIVE DNA HELICASE"/>
    <property type="match status" value="1"/>
</dbReference>
<dbReference type="SUPFAM" id="SSF143990">
    <property type="entry name" value="YbiA-like"/>
    <property type="match status" value="1"/>
</dbReference>
<dbReference type="GO" id="GO:0006269">
    <property type="term" value="P:DNA replication, synthesis of primer"/>
    <property type="evidence" value="ECO:0007669"/>
    <property type="project" value="UniProtKB-KW"/>
</dbReference>
<dbReference type="OrthoDB" id="67297at2"/>
<dbReference type="Gene3D" id="3.40.50.300">
    <property type="entry name" value="P-loop containing nucleotide triphosphate hydrolases"/>
    <property type="match status" value="2"/>
</dbReference>
<dbReference type="GO" id="GO:0005524">
    <property type="term" value="F:ATP binding"/>
    <property type="evidence" value="ECO:0007669"/>
    <property type="project" value="InterPro"/>
</dbReference>
<dbReference type="RefSeq" id="WP_021681522.1">
    <property type="nucleotide sequence ID" value="NZ_KI260355.1"/>
</dbReference>
<dbReference type="Pfam" id="PF08719">
    <property type="entry name" value="NADAR"/>
    <property type="match status" value="1"/>
</dbReference>
<dbReference type="PATRIC" id="fig|411473.3.peg.165"/>
<dbReference type="GO" id="GO:0003678">
    <property type="term" value="F:DNA helicase activity"/>
    <property type="evidence" value="ECO:0007669"/>
    <property type="project" value="InterPro"/>
</dbReference>
<dbReference type="InterPro" id="IPR037238">
    <property type="entry name" value="YbiA-like_sf"/>
</dbReference>
<keyword evidence="5" id="KW-0378">Hydrolase</keyword>
<dbReference type="InterPro" id="IPR012816">
    <property type="entry name" value="NADAR"/>
</dbReference>
<dbReference type="InterPro" id="IPR007694">
    <property type="entry name" value="DNA_helicase_DnaB-like_C"/>
</dbReference>
<dbReference type="eggNOG" id="COG3236">
    <property type="taxonomic scope" value="Bacteria"/>
</dbReference>
<dbReference type="AlphaFoldDB" id="U2MDM0"/>
<dbReference type="Gene3D" id="1.10.357.40">
    <property type="entry name" value="YbiA-like"/>
    <property type="match status" value="1"/>
</dbReference>
<comment type="catalytic activity">
    <reaction evidence="1">
        <text>5-amino-6-(5-phospho-D-ribosylamino)uracil + H2O = 5,6-diaminouracil + D-ribose 5-phosphate</text>
        <dbReference type="Rhea" id="RHEA:55020"/>
        <dbReference type="ChEBI" id="CHEBI:15377"/>
        <dbReference type="ChEBI" id="CHEBI:46252"/>
        <dbReference type="ChEBI" id="CHEBI:58453"/>
        <dbReference type="ChEBI" id="CHEBI:78346"/>
    </reaction>
</comment>
<keyword evidence="5" id="KW-0547">Nucleotide-binding</keyword>
<proteinExistence type="predicted"/>
<evidence type="ECO:0000256" key="1">
    <source>
        <dbReference type="ARBA" id="ARBA00000022"/>
    </source>
</evidence>
<dbReference type="GO" id="GO:0005829">
    <property type="term" value="C:cytosol"/>
    <property type="evidence" value="ECO:0007669"/>
    <property type="project" value="TreeGrafter"/>
</dbReference>
<keyword evidence="5" id="KW-0067">ATP-binding</keyword>